<organism evidence="1 2">
    <name type="scientific">Segetibacter aerophilus</name>
    <dbReference type="NCBI Taxonomy" id="670293"/>
    <lineage>
        <taxon>Bacteria</taxon>
        <taxon>Pseudomonadati</taxon>
        <taxon>Bacteroidota</taxon>
        <taxon>Chitinophagia</taxon>
        <taxon>Chitinophagales</taxon>
        <taxon>Chitinophagaceae</taxon>
        <taxon>Segetibacter</taxon>
    </lineage>
</organism>
<protein>
    <recommendedName>
        <fullName evidence="3">Phosphoglycerate mutase</fullName>
    </recommendedName>
</protein>
<dbReference type="EMBL" id="BJYT01000001">
    <property type="protein sequence ID" value="GEO07524.1"/>
    <property type="molecule type" value="Genomic_DNA"/>
</dbReference>
<dbReference type="CDD" id="cd07067">
    <property type="entry name" value="HP_PGM_like"/>
    <property type="match status" value="1"/>
</dbReference>
<dbReference type="InterPro" id="IPR013078">
    <property type="entry name" value="His_Pase_superF_clade-1"/>
</dbReference>
<dbReference type="InterPro" id="IPR029033">
    <property type="entry name" value="His_PPase_superfam"/>
</dbReference>
<reference evidence="1 2" key="1">
    <citation type="submission" date="2019-07" db="EMBL/GenBank/DDBJ databases">
        <title>Whole genome shotgun sequence of Segetibacter aerophilus NBRC 106135.</title>
        <authorList>
            <person name="Hosoyama A."/>
            <person name="Uohara A."/>
            <person name="Ohji S."/>
            <person name="Ichikawa N."/>
        </authorList>
    </citation>
    <scope>NUCLEOTIDE SEQUENCE [LARGE SCALE GENOMIC DNA]</scope>
    <source>
        <strain evidence="1 2">NBRC 106135</strain>
    </source>
</reference>
<dbReference type="SMART" id="SM00855">
    <property type="entry name" value="PGAM"/>
    <property type="match status" value="1"/>
</dbReference>
<dbReference type="SUPFAM" id="SSF53254">
    <property type="entry name" value="Phosphoglycerate mutase-like"/>
    <property type="match status" value="1"/>
</dbReference>
<comment type="caution">
    <text evidence="1">The sequence shown here is derived from an EMBL/GenBank/DDBJ whole genome shotgun (WGS) entry which is preliminary data.</text>
</comment>
<dbReference type="AlphaFoldDB" id="A0A512B6C4"/>
<evidence type="ECO:0000313" key="1">
    <source>
        <dbReference type="EMBL" id="GEO07524.1"/>
    </source>
</evidence>
<evidence type="ECO:0008006" key="3">
    <source>
        <dbReference type="Google" id="ProtNLM"/>
    </source>
</evidence>
<accession>A0A512B6C4</accession>
<proteinExistence type="predicted"/>
<sequence>MHTTVILVRHAEKDTVGGNDPVLSAVGNKRAARLQETLKEYKPDAFYSTNFKRTKETLLPWAKAAGKEIQVYDPATQTSLADLFKTQQGKTLVVVGHSNTIPQLVNLITGTNQYQQLPDTEYSKIFIVTIPNVGSPDVKVLTF</sequence>
<dbReference type="Proteomes" id="UP000321513">
    <property type="component" value="Unassembled WGS sequence"/>
</dbReference>
<dbReference type="Gene3D" id="3.40.50.1240">
    <property type="entry name" value="Phosphoglycerate mutase-like"/>
    <property type="match status" value="1"/>
</dbReference>
<keyword evidence="2" id="KW-1185">Reference proteome</keyword>
<gene>
    <name evidence="1" type="ORF">SAE01_00200</name>
</gene>
<dbReference type="Pfam" id="PF00300">
    <property type="entry name" value="His_Phos_1"/>
    <property type="match status" value="1"/>
</dbReference>
<evidence type="ECO:0000313" key="2">
    <source>
        <dbReference type="Proteomes" id="UP000321513"/>
    </source>
</evidence>
<name>A0A512B6C4_9BACT</name>